<comment type="caution">
    <text evidence="2">The sequence shown here is derived from an EMBL/GenBank/DDBJ whole genome shotgun (WGS) entry which is preliminary data.</text>
</comment>
<organism evidence="2 3">
    <name type="scientific">Trichinella spiralis</name>
    <name type="common">Trichina worm</name>
    <dbReference type="NCBI Taxonomy" id="6334"/>
    <lineage>
        <taxon>Eukaryota</taxon>
        <taxon>Metazoa</taxon>
        <taxon>Ecdysozoa</taxon>
        <taxon>Nematoda</taxon>
        <taxon>Enoplea</taxon>
        <taxon>Dorylaimia</taxon>
        <taxon>Trichinellida</taxon>
        <taxon>Trichinellidae</taxon>
        <taxon>Trichinella</taxon>
    </lineage>
</organism>
<dbReference type="AlphaFoldDB" id="A0A0V1AXH1"/>
<dbReference type="Pfam" id="PF02197">
    <property type="entry name" value="RIIa"/>
    <property type="match status" value="1"/>
</dbReference>
<feature type="domain" description="RIIa" evidence="1">
    <location>
        <begin position="38"/>
        <end position="75"/>
    </location>
</feature>
<gene>
    <name evidence="2" type="primary">PRKAR1A</name>
    <name evidence="2" type="ORF">T01_6721</name>
</gene>
<sequence length="181" mass="20796">MLPFSIMSSIFGKGNDDGLVMSHQSAWARLCEDYLERHNISDLIKRAVVRLCIAQPDDPVAFLSHYFQLLEKGEEEVRYVCFCVLCACMCSWFASDQWATNFASRSSARWSWASVSRTVPDRCRPNKLRRTSLHRRWLSKNLQATFLLFHNKAPLLLLLLLPELKVTRREANGAVMVEEGS</sequence>
<evidence type="ECO:0000313" key="2">
    <source>
        <dbReference type="EMBL" id="KRY29479.1"/>
    </source>
</evidence>
<dbReference type="CDD" id="cd12097">
    <property type="entry name" value="DD_RI_PKA"/>
    <property type="match status" value="1"/>
</dbReference>
<accession>A0A0V1AXH1</accession>
<keyword evidence="2" id="KW-0808">Transferase</keyword>
<dbReference type="eggNOG" id="KOG1113">
    <property type="taxonomic scope" value="Eukaryota"/>
</dbReference>
<dbReference type="EMBL" id="JYDH01000169">
    <property type="protein sequence ID" value="KRY29479.1"/>
    <property type="molecule type" value="Genomic_DNA"/>
</dbReference>
<feature type="non-terminal residue" evidence="2">
    <location>
        <position position="181"/>
    </location>
</feature>
<proteinExistence type="predicted"/>
<dbReference type="InterPro" id="IPR003117">
    <property type="entry name" value="cAMP_dep_PK_reg_su_I/II_a/b"/>
</dbReference>
<keyword evidence="2" id="KW-0418">Kinase</keyword>
<dbReference type="InParanoid" id="A0A0V1AXH1"/>
<dbReference type="SUPFAM" id="SSF47391">
    <property type="entry name" value="Dimerization-anchoring domain of cAMP-dependent PK regulatory subunit"/>
    <property type="match status" value="1"/>
</dbReference>
<dbReference type="STRING" id="6334.A0A0V1AXH1"/>
<evidence type="ECO:0000313" key="3">
    <source>
        <dbReference type="Proteomes" id="UP000054776"/>
    </source>
</evidence>
<dbReference type="Gene3D" id="1.20.890.10">
    <property type="entry name" value="cAMP-dependent protein kinase regulatory subunit, dimerization-anchoring domain"/>
    <property type="match status" value="1"/>
</dbReference>
<reference evidence="2 3" key="1">
    <citation type="submission" date="2015-01" db="EMBL/GenBank/DDBJ databases">
        <title>Evolution of Trichinella species and genotypes.</title>
        <authorList>
            <person name="Korhonen P.K."/>
            <person name="Edoardo P."/>
            <person name="Giuseppe L.R."/>
            <person name="Gasser R.B."/>
        </authorList>
    </citation>
    <scope>NUCLEOTIDE SEQUENCE [LARGE SCALE GENOMIC DNA]</scope>
    <source>
        <strain evidence="2">ISS3</strain>
    </source>
</reference>
<dbReference type="Proteomes" id="UP000054776">
    <property type="component" value="Unassembled WGS sequence"/>
</dbReference>
<dbReference type="OrthoDB" id="417078at2759"/>
<keyword evidence="3" id="KW-1185">Reference proteome</keyword>
<evidence type="ECO:0000259" key="1">
    <source>
        <dbReference type="SMART" id="SM00394"/>
    </source>
</evidence>
<dbReference type="GO" id="GO:0016301">
    <property type="term" value="F:kinase activity"/>
    <property type="evidence" value="ECO:0007669"/>
    <property type="project" value="UniProtKB-KW"/>
</dbReference>
<protein>
    <submittedName>
        <fullName evidence="2">cAMP-dependent protein kinase type I-alpha regulatory subunit</fullName>
    </submittedName>
</protein>
<name>A0A0V1AXH1_TRISP</name>
<dbReference type="SMART" id="SM00394">
    <property type="entry name" value="RIIa"/>
    <property type="match status" value="1"/>
</dbReference>